<dbReference type="RefSeq" id="WP_177433777.1">
    <property type="nucleotide sequence ID" value="NZ_JADUCK010000017.1"/>
</dbReference>
<evidence type="ECO:0000313" key="1">
    <source>
        <dbReference type="EMBL" id="MDH0757165.1"/>
    </source>
</evidence>
<dbReference type="AlphaFoldDB" id="A0ABD4YD02"/>
<protein>
    <submittedName>
        <fullName evidence="1">Uncharacterized protein</fullName>
    </submittedName>
</protein>
<proteinExistence type="predicted"/>
<name>A0ABD4YD02_9PSED</name>
<sequence>MRVQQQQQRMVDEFRWLHMRDLAPEEFLSWLIEWGTCALRARGNAERVSEAKITRSL</sequence>
<dbReference type="EMBL" id="JAOCBV010000001">
    <property type="protein sequence ID" value="MDH0757165.1"/>
    <property type="molecule type" value="Genomic_DNA"/>
</dbReference>
<evidence type="ECO:0000313" key="2">
    <source>
        <dbReference type="Proteomes" id="UP001160152"/>
    </source>
</evidence>
<dbReference type="Proteomes" id="UP001160152">
    <property type="component" value="Unassembled WGS sequence"/>
</dbReference>
<comment type="caution">
    <text evidence="1">The sequence shown here is derived from an EMBL/GenBank/DDBJ whole genome shotgun (WGS) entry which is preliminary data.</text>
</comment>
<accession>A0ABD4YD02</accession>
<organism evidence="1 2">
    <name type="scientific">Pseudomonas juntendi</name>
    <dbReference type="NCBI Taxonomy" id="2666183"/>
    <lineage>
        <taxon>Bacteria</taxon>
        <taxon>Pseudomonadati</taxon>
        <taxon>Pseudomonadota</taxon>
        <taxon>Gammaproteobacteria</taxon>
        <taxon>Pseudomonadales</taxon>
        <taxon>Pseudomonadaceae</taxon>
        <taxon>Pseudomonas</taxon>
    </lineage>
</organism>
<reference evidence="1 2" key="1">
    <citation type="submission" date="2022-09" db="EMBL/GenBank/DDBJ databases">
        <title>Intensive care unit water sources are persistently colonized with multi-drug resistant bacteria and are the site of extensive horizontal gene transfer of antibiotic resistance genes.</title>
        <authorList>
            <person name="Diorio-Toth L."/>
        </authorList>
    </citation>
    <scope>NUCLEOTIDE SEQUENCE [LARGE SCALE GENOMIC DNA]</scope>
    <source>
        <strain evidence="1 2">GD03901</strain>
    </source>
</reference>
<gene>
    <name evidence="1" type="ORF">N5C70_10615</name>
</gene>